<feature type="transmembrane region" description="Helical" evidence="1">
    <location>
        <begin position="98"/>
        <end position="119"/>
    </location>
</feature>
<dbReference type="EMBL" id="CAKKNE010000005">
    <property type="protein sequence ID" value="CAH0375706.1"/>
    <property type="molecule type" value="Genomic_DNA"/>
</dbReference>
<evidence type="ECO:0000313" key="2">
    <source>
        <dbReference type="EMBL" id="CAH0375706.1"/>
    </source>
</evidence>
<name>A0A8J2SVI7_9STRA</name>
<gene>
    <name evidence="2" type="ORF">PECAL_5P02440</name>
</gene>
<evidence type="ECO:0000313" key="3">
    <source>
        <dbReference type="Proteomes" id="UP000789595"/>
    </source>
</evidence>
<reference evidence="2" key="1">
    <citation type="submission" date="2021-11" db="EMBL/GenBank/DDBJ databases">
        <authorList>
            <consortium name="Genoscope - CEA"/>
            <person name="William W."/>
        </authorList>
    </citation>
    <scope>NUCLEOTIDE SEQUENCE</scope>
</reference>
<proteinExistence type="predicted"/>
<evidence type="ECO:0000256" key="1">
    <source>
        <dbReference type="SAM" id="Phobius"/>
    </source>
</evidence>
<protein>
    <submittedName>
        <fullName evidence="2">Uncharacterized protein</fullName>
    </submittedName>
</protein>
<organism evidence="2 3">
    <name type="scientific">Pelagomonas calceolata</name>
    <dbReference type="NCBI Taxonomy" id="35677"/>
    <lineage>
        <taxon>Eukaryota</taxon>
        <taxon>Sar</taxon>
        <taxon>Stramenopiles</taxon>
        <taxon>Ochrophyta</taxon>
        <taxon>Pelagophyceae</taxon>
        <taxon>Pelagomonadales</taxon>
        <taxon>Pelagomonadaceae</taxon>
        <taxon>Pelagomonas</taxon>
    </lineage>
</organism>
<dbReference type="Proteomes" id="UP000789595">
    <property type="component" value="Unassembled WGS sequence"/>
</dbReference>
<comment type="caution">
    <text evidence="2">The sequence shown here is derived from an EMBL/GenBank/DDBJ whole genome shotgun (WGS) entry which is preliminary data.</text>
</comment>
<accession>A0A8J2SVI7</accession>
<keyword evidence="3" id="KW-1185">Reference proteome</keyword>
<keyword evidence="1" id="KW-1133">Transmembrane helix</keyword>
<sequence length="120" mass="13760">MEGSGSLARLPEDIEREIVAAYCGLACLLPEALGRRNTYKACLAELDYIRHNVQAGTSIKQRTLREWAERPVAKKPDDVMWRLEQWHRQRTRPPPRNYAAFRGLATVSLLVAFLILHSIF</sequence>
<keyword evidence="1" id="KW-0812">Transmembrane</keyword>
<dbReference type="AlphaFoldDB" id="A0A8J2SVI7"/>
<keyword evidence="1" id="KW-0472">Membrane</keyword>